<dbReference type="AlphaFoldDB" id="A0A183HCI9"/>
<feature type="region of interest" description="Disordered" evidence="1">
    <location>
        <begin position="45"/>
        <end position="93"/>
    </location>
</feature>
<feature type="compositionally biased region" description="Low complexity" evidence="1">
    <location>
        <begin position="49"/>
        <end position="66"/>
    </location>
</feature>
<evidence type="ECO:0000256" key="1">
    <source>
        <dbReference type="SAM" id="MobiDB-lite"/>
    </source>
</evidence>
<name>A0A183HCI9_9BILA</name>
<evidence type="ECO:0000313" key="2">
    <source>
        <dbReference type="EMBL" id="VDO42360.1"/>
    </source>
</evidence>
<feature type="region of interest" description="Disordered" evidence="1">
    <location>
        <begin position="1"/>
        <end position="23"/>
    </location>
</feature>
<evidence type="ECO:0000313" key="3">
    <source>
        <dbReference type="Proteomes" id="UP000267606"/>
    </source>
</evidence>
<proteinExistence type="predicted"/>
<reference evidence="4" key="1">
    <citation type="submission" date="2016-06" db="UniProtKB">
        <authorList>
            <consortium name="WormBaseParasite"/>
        </authorList>
    </citation>
    <scope>IDENTIFICATION</scope>
</reference>
<sequence length="93" mass="10338">MINIGPIPQWRTPKSTTASPIMPIIISPTTVTSTTTPTTNERMMAVTTNNNNNNKNNSNSNNNHNNIDCDIENSPNDSKRSKSSEKSWENSLY</sequence>
<accession>A0A183HCI9</accession>
<feature type="compositionally biased region" description="Basic and acidic residues" evidence="1">
    <location>
        <begin position="77"/>
        <end position="93"/>
    </location>
</feature>
<gene>
    <name evidence="2" type="ORF">OFLC_LOCUS5202</name>
</gene>
<dbReference type="EMBL" id="UZAJ01004343">
    <property type="protein sequence ID" value="VDO42360.1"/>
    <property type="molecule type" value="Genomic_DNA"/>
</dbReference>
<dbReference type="STRING" id="387005.A0A183HCI9"/>
<dbReference type="Proteomes" id="UP000267606">
    <property type="component" value="Unassembled WGS sequence"/>
</dbReference>
<protein>
    <submittedName>
        <fullName evidence="2 4">Uncharacterized protein</fullName>
    </submittedName>
</protein>
<reference evidence="2 3" key="2">
    <citation type="submission" date="2018-11" db="EMBL/GenBank/DDBJ databases">
        <authorList>
            <consortium name="Pathogen Informatics"/>
        </authorList>
    </citation>
    <scope>NUCLEOTIDE SEQUENCE [LARGE SCALE GENOMIC DNA]</scope>
</reference>
<organism evidence="4">
    <name type="scientific">Onchocerca flexuosa</name>
    <dbReference type="NCBI Taxonomy" id="387005"/>
    <lineage>
        <taxon>Eukaryota</taxon>
        <taxon>Metazoa</taxon>
        <taxon>Ecdysozoa</taxon>
        <taxon>Nematoda</taxon>
        <taxon>Chromadorea</taxon>
        <taxon>Rhabditida</taxon>
        <taxon>Spirurina</taxon>
        <taxon>Spiruromorpha</taxon>
        <taxon>Filarioidea</taxon>
        <taxon>Onchocercidae</taxon>
        <taxon>Onchocerca</taxon>
    </lineage>
</organism>
<dbReference type="WBParaSite" id="OFLC_0000520001-mRNA-1">
    <property type="protein sequence ID" value="OFLC_0000520001-mRNA-1"/>
    <property type="gene ID" value="OFLC_0000520001"/>
</dbReference>
<keyword evidence="3" id="KW-1185">Reference proteome</keyword>
<evidence type="ECO:0000313" key="4">
    <source>
        <dbReference type="WBParaSite" id="OFLC_0000520001-mRNA-1"/>
    </source>
</evidence>